<feature type="domain" description="YgjP-like metallopeptidase" evidence="1">
    <location>
        <begin position="78"/>
        <end position="178"/>
    </location>
</feature>
<reference evidence="2 3" key="1">
    <citation type="submission" date="2024-04" db="EMBL/GenBank/DDBJ databases">
        <title>Human intestinal bacterial collection.</title>
        <authorList>
            <person name="Pauvert C."/>
            <person name="Hitch T.C.A."/>
            <person name="Clavel T."/>
        </authorList>
    </citation>
    <scope>NUCLEOTIDE SEQUENCE [LARGE SCALE GENOMIC DNA]</scope>
    <source>
        <strain evidence="2 3">CLA-AA-H161</strain>
    </source>
</reference>
<gene>
    <name evidence="2" type="ORF">AAAX94_14045</name>
</gene>
<organism evidence="2 3">
    <name type="scientific">Blautia acetigignens</name>
    <dbReference type="NCBI Taxonomy" id="2981783"/>
    <lineage>
        <taxon>Bacteria</taxon>
        <taxon>Bacillati</taxon>
        <taxon>Bacillota</taxon>
        <taxon>Clostridia</taxon>
        <taxon>Lachnospirales</taxon>
        <taxon>Lachnospiraceae</taxon>
        <taxon>Blautia</taxon>
    </lineage>
</organism>
<dbReference type="Proteomes" id="UP001470752">
    <property type="component" value="Unassembled WGS sequence"/>
</dbReference>
<dbReference type="CDD" id="cd07344">
    <property type="entry name" value="M48_yhfN_like"/>
    <property type="match status" value="1"/>
</dbReference>
<keyword evidence="3" id="KW-1185">Reference proteome</keyword>
<dbReference type="EC" id="3.4.-.-" evidence="2"/>
<dbReference type="PANTHER" id="PTHR30399">
    <property type="entry name" value="UNCHARACTERIZED PROTEIN YGJP"/>
    <property type="match status" value="1"/>
</dbReference>
<dbReference type="PANTHER" id="PTHR30399:SF1">
    <property type="entry name" value="UTP PYROPHOSPHATASE"/>
    <property type="match status" value="1"/>
</dbReference>
<dbReference type="EMBL" id="JBBNFW010000185">
    <property type="protein sequence ID" value="MEQ2414135.1"/>
    <property type="molecule type" value="Genomic_DNA"/>
</dbReference>
<comment type="caution">
    <text evidence="2">The sequence shown here is derived from an EMBL/GenBank/DDBJ whole genome shotgun (WGS) entry which is preliminary data.</text>
</comment>
<evidence type="ECO:0000313" key="2">
    <source>
        <dbReference type="EMBL" id="MEQ2414135.1"/>
    </source>
</evidence>
<keyword evidence="2" id="KW-0378">Hydrolase</keyword>
<dbReference type="Pfam" id="PF01863">
    <property type="entry name" value="YgjP-like"/>
    <property type="match status" value="2"/>
</dbReference>
<name>A0ABV1CP22_9FIRM</name>
<accession>A0ABV1CP22</accession>
<proteinExistence type="predicted"/>
<keyword evidence="2" id="KW-0482">Metalloprotease</keyword>
<sequence>MLNEKISYQIIRSQRKTMSLEIKSDGQIIVRAPLRLSQVRIRRFVEQKQEWILKNLEKIQKREVQRETVPGLSKEERTRLQQEACRKIPERTAYFAGKIGVSYGRITLRQQKTRWGSCSANGNLNFNWLLILAPPEVLDYVVVHELCHRRQMNHSQAFWNEVSAVLPGYKEQKKWLKDNGWKLMELGMQESK</sequence>
<dbReference type="InterPro" id="IPR002725">
    <property type="entry name" value="YgjP-like_metallopeptidase"/>
</dbReference>
<evidence type="ECO:0000259" key="1">
    <source>
        <dbReference type="Pfam" id="PF01863"/>
    </source>
</evidence>
<dbReference type="Gene3D" id="3.30.2010.10">
    <property type="entry name" value="Metalloproteases ('zincins'), catalytic domain"/>
    <property type="match status" value="1"/>
</dbReference>
<evidence type="ECO:0000313" key="3">
    <source>
        <dbReference type="Proteomes" id="UP001470752"/>
    </source>
</evidence>
<keyword evidence="2" id="KW-0645">Protease</keyword>
<dbReference type="GO" id="GO:0008237">
    <property type="term" value="F:metallopeptidase activity"/>
    <property type="evidence" value="ECO:0007669"/>
    <property type="project" value="UniProtKB-KW"/>
</dbReference>
<protein>
    <submittedName>
        <fullName evidence="2">SprT family zinc-dependent metalloprotease</fullName>
        <ecNumber evidence="2">3.4.-.-</ecNumber>
    </submittedName>
</protein>
<dbReference type="RefSeq" id="WP_195587791.1">
    <property type="nucleotide sequence ID" value="NZ_JAOQJM010000005.1"/>
</dbReference>
<feature type="domain" description="YgjP-like metallopeptidase" evidence="1">
    <location>
        <begin position="16"/>
        <end position="69"/>
    </location>
</feature>
<dbReference type="InterPro" id="IPR053136">
    <property type="entry name" value="UTP_pyrophosphatase-like"/>
</dbReference>